<dbReference type="AlphaFoldDB" id="A0A6F8Y3I6"/>
<dbReference type="GO" id="GO:0071972">
    <property type="term" value="F:peptidoglycan L,D-transpeptidase activity"/>
    <property type="evidence" value="ECO:0007669"/>
    <property type="project" value="TreeGrafter"/>
</dbReference>
<feature type="domain" description="Penicillin binding protein A dimerisation" evidence="3">
    <location>
        <begin position="52"/>
        <end position="134"/>
    </location>
</feature>
<dbReference type="Pfam" id="PF21922">
    <property type="entry name" value="PBP_dimer_2"/>
    <property type="match status" value="1"/>
</dbReference>
<dbReference type="PANTHER" id="PTHR30627:SF24">
    <property type="entry name" value="PENICILLIN-BINDING PROTEIN 4B"/>
    <property type="match status" value="1"/>
</dbReference>
<dbReference type="GO" id="GO:0008658">
    <property type="term" value="F:penicillin binding"/>
    <property type="evidence" value="ECO:0007669"/>
    <property type="project" value="InterPro"/>
</dbReference>
<evidence type="ECO:0000313" key="4">
    <source>
        <dbReference type="EMBL" id="BCB80538.1"/>
    </source>
</evidence>
<sequence length="575" mass="61408">MNAPLRRAGVVVMVLFGLLFANLNWVQAYKADEYRTSPYNARVQVDQYNRPRGVIEVSGKALAENQATDGELKYLRTYPFKSQFAHVIGYKPVNLGSTGIEQAEDEFLAGTSDRLFADRFRDMFTGEETAGGNVVLSLSLPAQDAAIKGLANNPVGSTRGAAVAVDPKTGAIQALVSMPSFDPNPLASHDTEEAQAAYNRLKDDKEGPLRNRALSEVLPPGSTFKVIDSAAALESGYKPETSIPAGSSYLPPTSGTPIRNSSPGICPETQVTLIEALTESCNTGFARLAVELGSDKIKEKAKAFGFEDTDLKVGNLDGGGINVAASRTGDMQNPDGGEDQAALAQSGIGQNNVRMTPLEGAMIAATVANGGERMRPYLVQQLLGPDRRTIGTASPKKINNPITGPVASDLQQMMVSVVERGTGRRAQIDGFTVGGKTGTAQDGDDERDHGWFIGFVLKNGEPISAVCVLLERAGVSGGSSAAAEIGGQIMQAVIRGEATDAQSRRPAGWPLPPRRAHRQRWHGRCLARHRRGARPYRRGEEPAPGPAGGARLRRALPRRSPHDGDNQPSGRRRRV</sequence>
<reference evidence="4 5" key="2">
    <citation type="submission" date="2020-03" db="EMBL/GenBank/DDBJ databases">
        <authorList>
            <person name="Ichikawa N."/>
            <person name="Kimura A."/>
            <person name="Kitahashi Y."/>
            <person name="Uohara A."/>
        </authorList>
    </citation>
    <scope>NUCLEOTIDE SEQUENCE [LARGE SCALE GENOMIC DNA]</scope>
    <source>
        <strain evidence="4 5">NBRC 107702</strain>
    </source>
</reference>
<accession>A0A6F8Y3I6</accession>
<dbReference type="Pfam" id="PF00905">
    <property type="entry name" value="Transpeptidase"/>
    <property type="match status" value="1"/>
</dbReference>
<feature type="domain" description="Penicillin-binding protein transpeptidase" evidence="2">
    <location>
        <begin position="160"/>
        <end position="491"/>
    </location>
</feature>
<dbReference type="KEGG" id="pfla:Pflav_069480"/>
<feature type="region of interest" description="Disordered" evidence="1">
    <location>
        <begin position="498"/>
        <end position="575"/>
    </location>
</feature>
<evidence type="ECO:0000259" key="3">
    <source>
        <dbReference type="Pfam" id="PF21922"/>
    </source>
</evidence>
<dbReference type="InterPro" id="IPR012338">
    <property type="entry name" value="Beta-lactam/transpept-like"/>
</dbReference>
<dbReference type="InterPro" id="IPR001460">
    <property type="entry name" value="PCN-bd_Tpept"/>
</dbReference>
<dbReference type="InterPro" id="IPR054120">
    <property type="entry name" value="PBPA_dimer"/>
</dbReference>
<dbReference type="Gene3D" id="3.40.710.10">
    <property type="entry name" value="DD-peptidase/beta-lactamase superfamily"/>
    <property type="match status" value="1"/>
</dbReference>
<dbReference type="Gene3D" id="3.90.1310.10">
    <property type="entry name" value="Penicillin-binding protein 2a (Domain 2)"/>
    <property type="match status" value="1"/>
</dbReference>
<organism evidence="4 5">
    <name type="scientific">Phytohabitans flavus</name>
    <dbReference type="NCBI Taxonomy" id="1076124"/>
    <lineage>
        <taxon>Bacteria</taxon>
        <taxon>Bacillati</taxon>
        <taxon>Actinomycetota</taxon>
        <taxon>Actinomycetes</taxon>
        <taxon>Micromonosporales</taxon>
        <taxon>Micromonosporaceae</taxon>
    </lineage>
</organism>
<dbReference type="Proteomes" id="UP000502508">
    <property type="component" value="Chromosome"/>
</dbReference>
<dbReference type="GO" id="GO:0071555">
    <property type="term" value="P:cell wall organization"/>
    <property type="evidence" value="ECO:0007669"/>
    <property type="project" value="TreeGrafter"/>
</dbReference>
<name>A0A6F8Y3I6_9ACTN</name>
<reference evidence="4 5" key="1">
    <citation type="submission" date="2020-03" db="EMBL/GenBank/DDBJ databases">
        <title>Whole genome shotgun sequence of Phytohabitans flavus NBRC 107702.</title>
        <authorList>
            <person name="Komaki H."/>
            <person name="Tamura T."/>
        </authorList>
    </citation>
    <scope>NUCLEOTIDE SEQUENCE [LARGE SCALE GENOMIC DNA]</scope>
    <source>
        <strain evidence="4 5">NBRC 107702</strain>
    </source>
</reference>
<keyword evidence="5" id="KW-1185">Reference proteome</keyword>
<evidence type="ECO:0000259" key="2">
    <source>
        <dbReference type="Pfam" id="PF00905"/>
    </source>
</evidence>
<dbReference type="GO" id="GO:0005886">
    <property type="term" value="C:plasma membrane"/>
    <property type="evidence" value="ECO:0007669"/>
    <property type="project" value="TreeGrafter"/>
</dbReference>
<evidence type="ECO:0000256" key="1">
    <source>
        <dbReference type="SAM" id="MobiDB-lite"/>
    </source>
</evidence>
<dbReference type="EMBL" id="AP022870">
    <property type="protein sequence ID" value="BCB80538.1"/>
    <property type="molecule type" value="Genomic_DNA"/>
</dbReference>
<proteinExistence type="predicted"/>
<protein>
    <submittedName>
        <fullName evidence="4">Penicillin-binding protein A</fullName>
    </submittedName>
</protein>
<evidence type="ECO:0000313" key="5">
    <source>
        <dbReference type="Proteomes" id="UP000502508"/>
    </source>
</evidence>
<dbReference type="InterPro" id="IPR050515">
    <property type="entry name" value="Beta-lactam/transpept"/>
</dbReference>
<gene>
    <name evidence="4" type="primary">pbpA</name>
    <name evidence="4" type="ORF">Pflav_069480</name>
</gene>
<dbReference type="PANTHER" id="PTHR30627">
    <property type="entry name" value="PEPTIDOGLYCAN D,D-TRANSPEPTIDASE"/>
    <property type="match status" value="1"/>
</dbReference>
<dbReference type="SUPFAM" id="SSF56601">
    <property type="entry name" value="beta-lactamase/transpeptidase-like"/>
    <property type="match status" value="1"/>
</dbReference>
<feature type="compositionally biased region" description="Basic residues" evidence="1">
    <location>
        <begin position="514"/>
        <end position="536"/>
    </location>
</feature>